<dbReference type="InterPro" id="IPR036291">
    <property type="entry name" value="NAD(P)-bd_dom_sf"/>
</dbReference>
<proteinExistence type="inferred from homology"/>
<evidence type="ECO:0000256" key="2">
    <source>
        <dbReference type="ARBA" id="ARBA00008072"/>
    </source>
</evidence>
<dbReference type="PROSITE" id="PS00059">
    <property type="entry name" value="ADH_ZINC"/>
    <property type="match status" value="1"/>
</dbReference>
<protein>
    <recommendedName>
        <fullName evidence="9">alcohol dehydrogenase (NADP(+))</fullName>
        <ecNumber evidence="9">1.1.1.2</ecNumber>
    </recommendedName>
</protein>
<dbReference type="InterPro" id="IPR011032">
    <property type="entry name" value="GroES-like_sf"/>
</dbReference>
<dbReference type="eggNOG" id="KOG0023">
    <property type="taxonomic scope" value="Eukaryota"/>
</dbReference>
<dbReference type="GO" id="GO:0008106">
    <property type="term" value="F:alcohol dehydrogenase (NADP+) activity"/>
    <property type="evidence" value="ECO:0007669"/>
    <property type="project" value="UniProtKB-EC"/>
</dbReference>
<comment type="catalytic activity">
    <reaction evidence="10">
        <text>a primary alcohol + NADP(+) = an aldehyde + NADPH + H(+)</text>
        <dbReference type="Rhea" id="RHEA:15937"/>
        <dbReference type="ChEBI" id="CHEBI:15378"/>
        <dbReference type="ChEBI" id="CHEBI:15734"/>
        <dbReference type="ChEBI" id="CHEBI:17478"/>
        <dbReference type="ChEBI" id="CHEBI:57783"/>
        <dbReference type="ChEBI" id="CHEBI:58349"/>
        <dbReference type="EC" id="1.1.1.2"/>
    </reaction>
    <physiologicalReaction direction="left-to-right" evidence="10">
        <dbReference type="Rhea" id="RHEA:15938"/>
    </physiologicalReaction>
    <physiologicalReaction direction="right-to-left" evidence="10">
        <dbReference type="Rhea" id="RHEA:15939"/>
    </physiologicalReaction>
</comment>
<dbReference type="SUPFAM" id="SSF50129">
    <property type="entry name" value="GroES-like"/>
    <property type="match status" value="1"/>
</dbReference>
<dbReference type="OMA" id="VYCPKMI"/>
<comment type="similarity">
    <text evidence="2 11">Belongs to the zinc-containing alcohol dehydrogenase family.</text>
</comment>
<dbReference type="AlphaFoldDB" id="G0W5B2"/>
<dbReference type="Proteomes" id="UP000000689">
    <property type="component" value="Chromosome 1"/>
</dbReference>
<evidence type="ECO:0000256" key="6">
    <source>
        <dbReference type="ARBA" id="ARBA00022833"/>
    </source>
</evidence>
<keyword evidence="6 11" id="KW-0862">Zinc</keyword>
<keyword evidence="7" id="KW-0521">NADP</keyword>
<dbReference type="InterPro" id="IPR020843">
    <property type="entry name" value="ER"/>
</dbReference>
<evidence type="ECO:0000256" key="5">
    <source>
        <dbReference type="ARBA" id="ARBA00022723"/>
    </source>
</evidence>
<evidence type="ECO:0000256" key="7">
    <source>
        <dbReference type="ARBA" id="ARBA00022857"/>
    </source>
</evidence>
<evidence type="ECO:0000256" key="4">
    <source>
        <dbReference type="ARBA" id="ARBA00022553"/>
    </source>
</evidence>
<dbReference type="FunFam" id="3.40.50.720:FF:000158">
    <property type="entry name" value="Zinc-binding alcohol dehydrogenase"/>
    <property type="match status" value="1"/>
</dbReference>
<dbReference type="PANTHER" id="PTHR42683">
    <property type="entry name" value="ALDEHYDE REDUCTASE"/>
    <property type="match status" value="1"/>
</dbReference>
<evidence type="ECO:0000256" key="11">
    <source>
        <dbReference type="RuleBase" id="RU361277"/>
    </source>
</evidence>
<dbReference type="HOGENOM" id="CLU_026673_20_2_1"/>
<accession>G0W5B2</accession>
<evidence type="ECO:0000256" key="9">
    <source>
        <dbReference type="ARBA" id="ARBA00024074"/>
    </source>
</evidence>
<dbReference type="STRING" id="1071378.G0W5B2"/>
<keyword evidence="14" id="KW-1185">Reference proteome</keyword>
<dbReference type="RefSeq" id="XP_003668243.1">
    <property type="nucleotide sequence ID" value="XM_003668195.1"/>
</dbReference>
<keyword evidence="8" id="KW-0560">Oxidoreductase</keyword>
<name>G0W5B2_NAUDC</name>
<evidence type="ECO:0000313" key="14">
    <source>
        <dbReference type="Proteomes" id="UP000000689"/>
    </source>
</evidence>
<sequence length="363" mass="39403">MTSSTSPAKFQGIAVLDHKDWKNPKKVEFEPKPFYPNDIDIKIECCGVCGSDIHAAAGHWGDLEKPLVVGHEVIGTVVRLGENCNSGLKLGDRVGVGAQVFSCLDCERCKSNNEPYCPSFVTTYGQSYKDGYSSKGGYADYIRVHEHFAVPIPENIPSHLAAPLMCGGITVFSPLLRNGCGPGKKVGIVGIGGIGHMGLIFAKAMGAEVYAISRTSAKKEDAMKLGADHFIATKEEPDWGTKYFDTFDLIVVCANSLTDVDFNVVPKAMKVGGNIVSICVPEQNEVLNLKPFGLLGVSISNSALGGVKEIKELLDLVSKNNLKIWVETLPIGEEGVKQAFERMDKGDVKYRFTLTDYDKEFSK</sequence>
<dbReference type="SMART" id="SM00829">
    <property type="entry name" value="PKS_ER"/>
    <property type="match status" value="1"/>
</dbReference>
<dbReference type="Gene3D" id="3.40.50.720">
    <property type="entry name" value="NAD(P)-binding Rossmann-like Domain"/>
    <property type="match status" value="1"/>
</dbReference>
<evidence type="ECO:0000259" key="12">
    <source>
        <dbReference type="SMART" id="SM00829"/>
    </source>
</evidence>
<dbReference type="Gene3D" id="3.90.180.10">
    <property type="entry name" value="Medium-chain alcohol dehydrogenases, catalytic domain"/>
    <property type="match status" value="1"/>
</dbReference>
<dbReference type="GO" id="GO:0008270">
    <property type="term" value="F:zinc ion binding"/>
    <property type="evidence" value="ECO:0007669"/>
    <property type="project" value="InterPro"/>
</dbReference>
<dbReference type="InterPro" id="IPR047109">
    <property type="entry name" value="CAD-like"/>
</dbReference>
<dbReference type="EMBL" id="HE580267">
    <property type="protein sequence ID" value="CCD23000.1"/>
    <property type="molecule type" value="Genomic_DNA"/>
</dbReference>
<comment type="cofactor">
    <cofactor evidence="1 11">
        <name>Zn(2+)</name>
        <dbReference type="ChEBI" id="CHEBI:29105"/>
    </cofactor>
</comment>
<keyword evidence="5 11" id="KW-0479">Metal-binding</keyword>
<dbReference type="InterPro" id="IPR013149">
    <property type="entry name" value="ADH-like_C"/>
</dbReference>
<dbReference type="GO" id="GO:0006066">
    <property type="term" value="P:alcohol metabolic process"/>
    <property type="evidence" value="ECO:0007669"/>
    <property type="project" value="UniProtKB-ARBA"/>
</dbReference>
<dbReference type="OrthoDB" id="1879366at2759"/>
<dbReference type="Pfam" id="PF08240">
    <property type="entry name" value="ADH_N"/>
    <property type="match status" value="1"/>
</dbReference>
<gene>
    <name evidence="13" type="primary">NDAI0A08470</name>
    <name evidence="13" type="ordered locus">NDAI_0A08470</name>
</gene>
<evidence type="ECO:0000256" key="10">
    <source>
        <dbReference type="ARBA" id="ARBA00050997"/>
    </source>
</evidence>
<evidence type="ECO:0000256" key="1">
    <source>
        <dbReference type="ARBA" id="ARBA00001947"/>
    </source>
</evidence>
<evidence type="ECO:0000313" key="13">
    <source>
        <dbReference type="EMBL" id="CCD23000.1"/>
    </source>
</evidence>
<dbReference type="GeneID" id="11494549"/>
<dbReference type="EC" id="1.1.1.2" evidence="9"/>
<dbReference type="Pfam" id="PF00107">
    <property type="entry name" value="ADH_zinc_N"/>
    <property type="match status" value="1"/>
</dbReference>
<dbReference type="CDD" id="cd05283">
    <property type="entry name" value="CAD1"/>
    <property type="match status" value="1"/>
</dbReference>
<evidence type="ECO:0000256" key="3">
    <source>
        <dbReference type="ARBA" id="ARBA00011738"/>
    </source>
</evidence>
<dbReference type="SUPFAM" id="SSF51735">
    <property type="entry name" value="NAD(P)-binding Rossmann-fold domains"/>
    <property type="match status" value="1"/>
</dbReference>
<comment type="subunit">
    <text evidence="3">Homodimer.</text>
</comment>
<feature type="domain" description="Enoyl reductase (ER)" evidence="12">
    <location>
        <begin position="14"/>
        <end position="348"/>
    </location>
</feature>
<reference evidence="13 14" key="1">
    <citation type="journal article" date="2011" name="Proc. Natl. Acad. Sci. U.S.A.">
        <title>Evolutionary erosion of yeast sex chromosomes by mating-type switching accidents.</title>
        <authorList>
            <person name="Gordon J.L."/>
            <person name="Armisen D."/>
            <person name="Proux-Wera E."/>
            <person name="Oheigeartaigh S.S."/>
            <person name="Byrne K.P."/>
            <person name="Wolfe K.H."/>
        </authorList>
    </citation>
    <scope>NUCLEOTIDE SEQUENCE [LARGE SCALE GENOMIC DNA]</scope>
    <source>
        <strain evidence="14">ATCC 10597 / BCRC 20456 / CBS 421 / NBRC 0211 / NRRL Y-12639</strain>
    </source>
</reference>
<dbReference type="InterPro" id="IPR002328">
    <property type="entry name" value="ADH_Zn_CS"/>
</dbReference>
<evidence type="ECO:0000256" key="8">
    <source>
        <dbReference type="ARBA" id="ARBA00023002"/>
    </source>
</evidence>
<dbReference type="InterPro" id="IPR013154">
    <property type="entry name" value="ADH-like_N"/>
</dbReference>
<dbReference type="KEGG" id="ndi:NDAI_0A08470"/>
<organism evidence="13 14">
    <name type="scientific">Naumovozyma dairenensis (strain ATCC 10597 / BCRC 20456 / CBS 421 / NBRC 0211 / NRRL Y-12639)</name>
    <name type="common">Saccharomyces dairenensis</name>
    <dbReference type="NCBI Taxonomy" id="1071378"/>
    <lineage>
        <taxon>Eukaryota</taxon>
        <taxon>Fungi</taxon>
        <taxon>Dikarya</taxon>
        <taxon>Ascomycota</taxon>
        <taxon>Saccharomycotina</taxon>
        <taxon>Saccharomycetes</taxon>
        <taxon>Saccharomycetales</taxon>
        <taxon>Saccharomycetaceae</taxon>
        <taxon>Naumovozyma</taxon>
    </lineage>
</organism>
<keyword evidence="4" id="KW-0597">Phosphoprotein</keyword>